<evidence type="ECO:0000313" key="2">
    <source>
        <dbReference type="EMBL" id="AIZ01723.1"/>
    </source>
</evidence>
<feature type="compositionally biased region" description="Low complexity" evidence="1">
    <location>
        <begin position="135"/>
        <end position="148"/>
    </location>
</feature>
<evidence type="ECO:0000256" key="1">
    <source>
        <dbReference type="SAM" id="MobiDB-lite"/>
    </source>
</evidence>
<dbReference type="RefSeq" id="YP_009126069.1">
    <property type="nucleotide sequence ID" value="NC_026606.1"/>
</dbReference>
<proteinExistence type="predicted"/>
<evidence type="ECO:0000313" key="3">
    <source>
        <dbReference type="Proteomes" id="UP000031071"/>
    </source>
</evidence>
<name>A0A0A7HAW4_9CAUD</name>
<feature type="region of interest" description="Disordered" evidence="1">
    <location>
        <begin position="1"/>
        <end position="30"/>
    </location>
</feature>
<accession>A0A0A7HAW4</accession>
<dbReference type="Proteomes" id="UP000031071">
    <property type="component" value="Segment"/>
</dbReference>
<reference evidence="2 3" key="1">
    <citation type="submission" date="2014-10" db="EMBL/GenBank/DDBJ databases">
        <title>Genome of vB_ArtM-ArV1 - first myovirus infecting Arthrobacter sp.</title>
        <authorList>
            <person name="Simoliunas E."/>
            <person name="Kaliniene L."/>
            <person name="Stasilo M."/>
            <person name="Meskys R."/>
        </authorList>
    </citation>
    <scope>NUCLEOTIDE SEQUENCE [LARGE SCALE GENOMIC DNA]</scope>
</reference>
<gene>
    <name evidence="2" type="ORF">ArV1_035</name>
</gene>
<protein>
    <submittedName>
        <fullName evidence="2">Uncharacterized protein</fullName>
    </submittedName>
</protein>
<sequence length="163" mass="17053">MPRRLGTSTRQPPGRRGRKRTPTSPHGARPRVWESCWNELVKLQPTPYSFWETPGAILGVGVEAAKSPRVGPPSAGAFSVIATTTGVSLSVPPQDIGLVIATDNYRERPIGHVEATQCPGSFRSLVCRHAAGAPGTASAAPDAAGRTPRPAHGTGLCPGHGRP</sequence>
<dbReference type="GeneID" id="23680876"/>
<dbReference type="EMBL" id="KM879463">
    <property type="protein sequence ID" value="AIZ01723.1"/>
    <property type="molecule type" value="Genomic_DNA"/>
</dbReference>
<dbReference type="KEGG" id="vg:23680876"/>
<organism evidence="2 3">
    <name type="scientific">Arthrobacter phage vB_ArtM-ArV1</name>
    <dbReference type="NCBI Taxonomy" id="1566993"/>
    <lineage>
        <taxon>Viruses</taxon>
        <taxon>Duplodnaviria</taxon>
        <taxon>Heunggongvirae</taxon>
        <taxon>Uroviricota</taxon>
        <taxon>Caudoviricetes</taxon>
        <taxon>Klausavirus</taxon>
        <taxon>Klausavirus ArV1</taxon>
    </lineage>
</organism>
<keyword evidence="3" id="KW-1185">Reference proteome</keyword>
<feature type="region of interest" description="Disordered" evidence="1">
    <location>
        <begin position="135"/>
        <end position="163"/>
    </location>
</feature>